<dbReference type="PANTHER" id="PTHR16943">
    <property type="entry name" value="2-METHYLCITRATE DEHYDRATASE-RELATED"/>
    <property type="match status" value="1"/>
</dbReference>
<dbReference type="InterPro" id="IPR042188">
    <property type="entry name" value="MmgE/PrpD_sf_2"/>
</dbReference>
<name>A0A4R5EJR8_9RHOB</name>
<evidence type="ECO:0000313" key="5">
    <source>
        <dbReference type="EMBL" id="TDE34652.1"/>
    </source>
</evidence>
<dbReference type="Pfam" id="PF19305">
    <property type="entry name" value="MmgE_PrpD_C"/>
    <property type="match status" value="1"/>
</dbReference>
<accession>A0A4R5EJR8</accession>
<evidence type="ECO:0000259" key="4">
    <source>
        <dbReference type="Pfam" id="PF19305"/>
    </source>
</evidence>
<dbReference type="Gene3D" id="3.30.1330.120">
    <property type="entry name" value="2-methylcitrate dehydratase PrpD"/>
    <property type="match status" value="1"/>
</dbReference>
<keyword evidence="2" id="KW-0732">Signal</keyword>
<proteinExistence type="inferred from homology"/>
<dbReference type="InterPro" id="IPR045336">
    <property type="entry name" value="MmgE_PrpD_N"/>
</dbReference>
<dbReference type="PANTHER" id="PTHR16943:SF8">
    <property type="entry name" value="2-METHYLCITRATE DEHYDRATASE"/>
    <property type="match status" value="1"/>
</dbReference>
<keyword evidence="6" id="KW-1185">Reference proteome</keyword>
<feature type="chain" id="PRO_5020881172" evidence="2">
    <location>
        <begin position="32"/>
        <end position="450"/>
    </location>
</feature>
<dbReference type="InterPro" id="IPR045337">
    <property type="entry name" value="MmgE_PrpD_C"/>
</dbReference>
<dbReference type="Gene3D" id="1.10.4100.10">
    <property type="entry name" value="2-methylcitrate dehydratase PrpD"/>
    <property type="match status" value="1"/>
</dbReference>
<dbReference type="Pfam" id="PF03972">
    <property type="entry name" value="MmgE_PrpD_N"/>
    <property type="match status" value="1"/>
</dbReference>
<reference evidence="5 6" key="1">
    <citation type="submission" date="2019-03" db="EMBL/GenBank/DDBJ databases">
        <authorList>
            <person name="Zhang S."/>
        </authorList>
    </citation>
    <scope>NUCLEOTIDE SEQUENCE [LARGE SCALE GENOMIC DNA]</scope>
    <source>
        <strain evidence="5 6">S4J41</strain>
    </source>
</reference>
<feature type="domain" description="MmgE/PrpD N-terminal" evidence="3">
    <location>
        <begin position="29"/>
        <end position="244"/>
    </location>
</feature>
<dbReference type="InterPro" id="IPR036148">
    <property type="entry name" value="MmgE/PrpD_sf"/>
</dbReference>
<comment type="caution">
    <text evidence="5">The sequence shown here is derived from an EMBL/GenBank/DDBJ whole genome shotgun (WGS) entry which is preliminary data.</text>
</comment>
<gene>
    <name evidence="5" type="ORF">E1B25_19135</name>
</gene>
<evidence type="ECO:0000259" key="3">
    <source>
        <dbReference type="Pfam" id="PF03972"/>
    </source>
</evidence>
<dbReference type="InterPro" id="IPR042183">
    <property type="entry name" value="MmgE/PrpD_sf_1"/>
</dbReference>
<evidence type="ECO:0000313" key="6">
    <source>
        <dbReference type="Proteomes" id="UP000294662"/>
    </source>
</evidence>
<evidence type="ECO:0000256" key="2">
    <source>
        <dbReference type="SAM" id="SignalP"/>
    </source>
</evidence>
<comment type="similarity">
    <text evidence="1">Belongs to the PrpD family.</text>
</comment>
<dbReference type="Proteomes" id="UP000294662">
    <property type="component" value="Unassembled WGS sequence"/>
</dbReference>
<dbReference type="AlphaFoldDB" id="A0A4R5EJR8"/>
<protein>
    <submittedName>
        <fullName evidence="5">MmgE/PrpD family protein</fullName>
    </submittedName>
</protein>
<feature type="domain" description="MmgE/PrpD C-terminal" evidence="4">
    <location>
        <begin position="267"/>
        <end position="420"/>
    </location>
</feature>
<evidence type="ECO:0000256" key="1">
    <source>
        <dbReference type="ARBA" id="ARBA00006174"/>
    </source>
</evidence>
<dbReference type="SUPFAM" id="SSF103378">
    <property type="entry name" value="2-methylcitrate dehydratase PrpD"/>
    <property type="match status" value="1"/>
</dbReference>
<feature type="signal peptide" evidence="2">
    <location>
        <begin position="1"/>
        <end position="31"/>
    </location>
</feature>
<dbReference type="GO" id="GO:0016829">
    <property type="term" value="F:lyase activity"/>
    <property type="evidence" value="ECO:0007669"/>
    <property type="project" value="InterPro"/>
</dbReference>
<sequence>MWKGTNIMPGGRMNFIANLCALIAAPRPLSAAERAAALTSFEDTLAVTYAGWGEASTAAARRVFAGATAPLLDGAKALSPEHAALIHGIAGHALDYDDVHLTSVTHPSVVLVPALMALTASRPDLTPRLIDAYAVGLGTNIALGQALGFGHYDRGWHATSTIGPLAGAAALAHLLGFDDSTTRSALALAAAQAGGVQQNFGTQAKHVQAGQAAAAALRAAQLAEAGVDGSQDIFGPRGFFDLYGGITPGTLPDHVAPDTLSVSRKLFPCCYLTHRMIAAALEARIALPDGVPNDARIMVQVPYGGMRPLQVTDPQTGAQAKFCAAYCVATALAQGRVGLADFKDDAVRRRDLRRIMAQVETIEDPLAGDMPIGIDHGSVRLRITAAGRTLAEAEAIHYPGAPDAPATPEAFEAKLTDCLTIWQHETGQTLTPASFRRDLRARFAPDMMTA</sequence>
<dbReference type="OrthoDB" id="9795089at2"/>
<dbReference type="InterPro" id="IPR005656">
    <property type="entry name" value="MmgE_PrpD"/>
</dbReference>
<dbReference type="EMBL" id="SMFP01000018">
    <property type="protein sequence ID" value="TDE34652.1"/>
    <property type="molecule type" value="Genomic_DNA"/>
</dbReference>
<organism evidence="5 6">
    <name type="scientific">Antarcticimicrobium sediminis</name>
    <dbReference type="NCBI Taxonomy" id="2546227"/>
    <lineage>
        <taxon>Bacteria</taxon>
        <taxon>Pseudomonadati</taxon>
        <taxon>Pseudomonadota</taxon>
        <taxon>Alphaproteobacteria</taxon>
        <taxon>Rhodobacterales</taxon>
        <taxon>Paracoccaceae</taxon>
        <taxon>Antarcticimicrobium</taxon>
    </lineage>
</organism>